<dbReference type="Gene3D" id="2.130.10.10">
    <property type="entry name" value="YVTN repeat-like/Quinoprotein amine dehydrogenase"/>
    <property type="match status" value="1"/>
</dbReference>
<feature type="compositionally biased region" description="Basic residues" evidence="4">
    <location>
        <begin position="289"/>
        <end position="298"/>
    </location>
</feature>
<dbReference type="PANTHER" id="PTHR15052">
    <property type="entry name" value="RNA POLYMERASE III TRANSCRIPTION INITIATION FACTOR COMPLEX SUBUNIT"/>
    <property type="match status" value="1"/>
</dbReference>
<dbReference type="SMART" id="SM00320">
    <property type="entry name" value="WD40"/>
    <property type="match status" value="3"/>
</dbReference>
<dbReference type="SUPFAM" id="SSF50978">
    <property type="entry name" value="WD40 repeat-like"/>
    <property type="match status" value="1"/>
</dbReference>
<comment type="subcellular location">
    <subcellularLocation>
        <location evidence="1">Nucleus</location>
    </subcellularLocation>
</comment>
<dbReference type="GeneID" id="120275105"/>
<evidence type="ECO:0000313" key="5">
    <source>
        <dbReference type="Proteomes" id="UP001515500"/>
    </source>
</evidence>
<feature type="compositionally biased region" description="Polar residues" evidence="4">
    <location>
        <begin position="431"/>
        <end position="440"/>
    </location>
</feature>
<evidence type="ECO:0000256" key="3">
    <source>
        <dbReference type="ARBA" id="ARBA00023242"/>
    </source>
</evidence>
<evidence type="ECO:0000256" key="1">
    <source>
        <dbReference type="ARBA" id="ARBA00004123"/>
    </source>
</evidence>
<feature type="region of interest" description="Disordered" evidence="4">
    <location>
        <begin position="431"/>
        <end position="454"/>
    </location>
</feature>
<dbReference type="GO" id="GO:0003677">
    <property type="term" value="F:DNA binding"/>
    <property type="evidence" value="ECO:0007669"/>
    <property type="project" value="InterPro"/>
</dbReference>
<dbReference type="Proteomes" id="UP001515500">
    <property type="component" value="Chromosome 14"/>
</dbReference>
<evidence type="ECO:0000256" key="4">
    <source>
        <dbReference type="SAM" id="MobiDB-lite"/>
    </source>
</evidence>
<dbReference type="AlphaFoldDB" id="A0AB40CGX2"/>
<feature type="compositionally biased region" description="Basic and acidic residues" evidence="4">
    <location>
        <begin position="1"/>
        <end position="18"/>
    </location>
</feature>
<dbReference type="SMART" id="SM00384">
    <property type="entry name" value="AT_hook"/>
    <property type="match status" value="6"/>
</dbReference>
<keyword evidence="3" id="KW-0539">Nucleus</keyword>
<dbReference type="InterPro" id="IPR017956">
    <property type="entry name" value="AT_hook_DNA-bd_motif"/>
</dbReference>
<dbReference type="InterPro" id="IPR052416">
    <property type="entry name" value="GTF3C_component"/>
</dbReference>
<dbReference type="GO" id="GO:0000127">
    <property type="term" value="C:transcription factor TFIIIC complex"/>
    <property type="evidence" value="ECO:0007669"/>
    <property type="project" value="TreeGrafter"/>
</dbReference>
<name>A0AB40CGX2_DIOCR</name>
<feature type="region of interest" description="Disordered" evidence="4">
    <location>
        <begin position="217"/>
        <end position="309"/>
    </location>
</feature>
<feature type="compositionally biased region" description="Basic residues" evidence="4">
    <location>
        <begin position="233"/>
        <end position="243"/>
    </location>
</feature>
<dbReference type="InterPro" id="IPR015943">
    <property type="entry name" value="WD40/YVTN_repeat-like_dom_sf"/>
</dbReference>
<feature type="region of interest" description="Disordered" evidence="4">
    <location>
        <begin position="1"/>
        <end position="26"/>
    </location>
</feature>
<reference evidence="6 7" key="1">
    <citation type="submission" date="2025-04" db="UniProtKB">
        <authorList>
            <consortium name="RefSeq"/>
        </authorList>
    </citation>
    <scope>IDENTIFICATION</scope>
</reference>
<proteinExistence type="predicted"/>
<keyword evidence="5" id="KW-1185">Reference proteome</keyword>
<keyword evidence="2" id="KW-0804">Transcription</keyword>
<dbReference type="InterPro" id="IPR001680">
    <property type="entry name" value="WD40_rpt"/>
</dbReference>
<gene>
    <name evidence="6 7" type="primary">LOC120275105</name>
</gene>
<feature type="compositionally biased region" description="Basic and acidic residues" evidence="4">
    <location>
        <begin position="269"/>
        <end position="285"/>
    </location>
</feature>
<dbReference type="GO" id="GO:0006383">
    <property type="term" value="P:transcription by RNA polymerase III"/>
    <property type="evidence" value="ECO:0007669"/>
    <property type="project" value="TreeGrafter"/>
</dbReference>
<dbReference type="InterPro" id="IPR036322">
    <property type="entry name" value="WD40_repeat_dom_sf"/>
</dbReference>
<dbReference type="GO" id="GO:0005634">
    <property type="term" value="C:nucleus"/>
    <property type="evidence" value="ECO:0007669"/>
    <property type="project" value="UniProtKB-SubCell"/>
</dbReference>
<dbReference type="PANTHER" id="PTHR15052:SF2">
    <property type="entry name" value="GENERAL TRANSCRIPTION FACTOR 3C POLYPEPTIDE 2"/>
    <property type="match status" value="1"/>
</dbReference>
<organism evidence="5 6">
    <name type="scientific">Dioscorea cayennensis subsp. rotundata</name>
    <name type="common">White Guinea yam</name>
    <name type="synonym">Dioscorea rotundata</name>
    <dbReference type="NCBI Taxonomy" id="55577"/>
    <lineage>
        <taxon>Eukaryota</taxon>
        <taxon>Viridiplantae</taxon>
        <taxon>Streptophyta</taxon>
        <taxon>Embryophyta</taxon>
        <taxon>Tracheophyta</taxon>
        <taxon>Spermatophyta</taxon>
        <taxon>Magnoliopsida</taxon>
        <taxon>Liliopsida</taxon>
        <taxon>Dioscoreales</taxon>
        <taxon>Dioscoreaceae</taxon>
        <taxon>Dioscorea</taxon>
    </lineage>
</organism>
<evidence type="ECO:0000313" key="7">
    <source>
        <dbReference type="RefSeq" id="XP_039137535.1"/>
    </source>
</evidence>
<evidence type="ECO:0000313" key="6">
    <source>
        <dbReference type="RefSeq" id="XP_039137534.1"/>
    </source>
</evidence>
<protein>
    <submittedName>
        <fullName evidence="6 7">Uncharacterized protein LOC120275105 isoform X1</fullName>
    </submittedName>
</protein>
<evidence type="ECO:0000256" key="2">
    <source>
        <dbReference type="ARBA" id="ARBA00023163"/>
    </source>
</evidence>
<dbReference type="PRINTS" id="PR00929">
    <property type="entry name" value="ATHOOK"/>
</dbReference>
<dbReference type="RefSeq" id="XP_039137534.1">
    <property type="nucleotide sequence ID" value="XM_039281600.1"/>
</dbReference>
<sequence>MEEFRDQTGSDCHGDAKLGKQSSPSIAPFDHSVDDFFATMDSISALFGDTPSEVFLLSQIERFSSMIMFLKEWQQFYNEPKVLNFSYESESGQVNDFSEGVTLPQFSSASVSVPEMESLPENVRSSSRSDFVLHVGGSIWALDWCPRTDEKTESQVNCEYLAVAAHPPGASYHKIGVPLVGRGLIQIWCLPSLDKKKELPQVKPKGRGRPKIILKQSDTDLSHELNQNEFSATRRKRGRPRKRHAEDDALYDLDNKKILQSPKPRGRPRKIEKLSTDDLARREILPARPRGRPRKHMNRGLNGPDSVNGLILGRSTRTLESMDDKEALPSTDHVSLSIMHCVPVVNVDAGDVVEVPVSGDMKEEPAAPKRTGRPRKKALLSANKSLAASAVAVDEYAINNDEILSANAYITPLDVDSGEVVFSSHVLANGSVNSETNTPKQRGRPRKEPLSSTNKFHRESVAELQVDAFGNGALTSTDNCMAPSQIGLGNIASLSVTSGNLVVEKASCVCSVDDIAACSVEVDMEAFGNNLISSRGDGLPYLNADLRHVALPLTTSAGSIIKEKLFVSGYHGQPRESTISSANKGVLTPGVDVEANASGSSLTLNSNKGMTPLNSHSGNATLFPTSGNTHAEEQSFVPRPGGKPIDQFNQSTTKTVSTSGADFKLFSNLELVSSRENFISGDCQSEIIVSDACEGVTNGRANTMPCSHIPENIALPRMVFSLAHNGKVAWDVKWRPKTSIKSEGKQHIGYLAVLLGSGSVEVWDVPHPSLVRRLYVSSRIEGTDPRFLKLEPVFKCSKIKCGDRQCIPLTLEWSRSGSSDLMLAGCHDGTVALWKFSSHCPSQDTRPLLCFTADAGPIRSLAWAPEESDPESLNLVVTTGPEGLKFWDLRDPHRPLWEPYPVQRAILSLEWTKDPRCIIISLDDGTLRTFSLWDLANDGPVIGKPSDGMKQPAWHSYFCSPFALWSIQVSCSTGLAAYCSAEGSTYYFKLTVNSLKDPRNRLPHILCGSLLKDGETLKISTPSLVTKCMSNCTVTSQALIPYTAGANQAGPKDSKSSPPGNRIFFFPEMKKPKSKPKNVQDISKQLVQRSEHGCREAESEFLDFPSKILAMHRVRWNMNKGSERWLCYGGAAGIVRCQEIS</sequence>
<accession>A0AB40CGX2</accession>
<dbReference type="RefSeq" id="XP_039137535.1">
    <property type="nucleotide sequence ID" value="XM_039281601.1"/>
</dbReference>